<evidence type="ECO:0000256" key="3">
    <source>
        <dbReference type="ARBA" id="ARBA00022801"/>
    </source>
</evidence>
<evidence type="ECO:0000259" key="4">
    <source>
        <dbReference type="Pfam" id="PF04586"/>
    </source>
</evidence>
<organism evidence="5 6">
    <name type="scientific">Deinococcus marmoris</name>
    <dbReference type="NCBI Taxonomy" id="249408"/>
    <lineage>
        <taxon>Bacteria</taxon>
        <taxon>Thermotogati</taxon>
        <taxon>Deinococcota</taxon>
        <taxon>Deinococci</taxon>
        <taxon>Deinococcales</taxon>
        <taxon>Deinococcaceae</taxon>
        <taxon>Deinococcus</taxon>
    </lineage>
</organism>
<evidence type="ECO:0000313" key="6">
    <source>
        <dbReference type="Proteomes" id="UP000186607"/>
    </source>
</evidence>
<dbReference type="GO" id="GO:0006508">
    <property type="term" value="P:proteolysis"/>
    <property type="evidence" value="ECO:0007669"/>
    <property type="project" value="UniProtKB-KW"/>
</dbReference>
<evidence type="ECO:0000256" key="2">
    <source>
        <dbReference type="ARBA" id="ARBA00022670"/>
    </source>
</evidence>
<name>A0A1U7P306_9DEIO</name>
<dbReference type="AlphaFoldDB" id="A0A1U7P306"/>
<feature type="domain" description="Prohead serine protease" evidence="4">
    <location>
        <begin position="26"/>
        <end position="176"/>
    </location>
</feature>
<proteinExistence type="predicted"/>
<keyword evidence="2 5" id="KW-0645">Protease</keyword>
<dbReference type="NCBIfam" id="TIGR01543">
    <property type="entry name" value="proheadase_HK97"/>
    <property type="match status" value="1"/>
</dbReference>
<gene>
    <name evidence="5" type="ORF">BOO71_0002359</name>
</gene>
<dbReference type="GO" id="GO:0008233">
    <property type="term" value="F:peptidase activity"/>
    <property type="evidence" value="ECO:0007669"/>
    <property type="project" value="UniProtKB-KW"/>
</dbReference>
<sequence>MTYERKNAQPSGPMPGTETKSIITKFEFKAADSGDNGSFEGHAAHFDSTDSHGDIIKPGAFTKTITERKGKVKLLWNHDMWGLPIGRPTELKEDSQGLAFTADFAGTQMAQDVRNLMTEGIVDSMSIGYSTVKWMEGAENDTYFRQLLELKLYEISPVNIPSNPLATITGTKAAVDKIEATVLELDRIIAAGIKSGRPLSAENIKGIRAAYKHLGALVAEQPQVAEEAKASDLVSALSGFSFTSTEVKNEAQTIEAEIAAAIRNISFT</sequence>
<reference evidence="5 6" key="1">
    <citation type="submission" date="2017-01" db="EMBL/GenBank/DDBJ databases">
        <title>Genome Analysis of Deinococcus marmoris KOPRI26562.</title>
        <authorList>
            <person name="Kim J.H."/>
            <person name="Oh H.-M."/>
        </authorList>
    </citation>
    <scope>NUCLEOTIDE SEQUENCE [LARGE SCALE GENOMIC DNA]</scope>
    <source>
        <strain evidence="5 6">KOPRI26562</strain>
    </source>
</reference>
<protein>
    <submittedName>
        <fullName evidence="5">Transfer Agent prohead protease</fullName>
    </submittedName>
</protein>
<accession>A0A1U7P306</accession>
<dbReference type="InterPro" id="IPR054613">
    <property type="entry name" value="Peptidase_S78_dom"/>
</dbReference>
<keyword evidence="3" id="KW-0378">Hydrolase</keyword>
<dbReference type="InterPro" id="IPR006433">
    <property type="entry name" value="Prohead_protease"/>
</dbReference>
<dbReference type="OrthoDB" id="64791at2"/>
<evidence type="ECO:0000256" key="1">
    <source>
        <dbReference type="ARBA" id="ARBA00022612"/>
    </source>
</evidence>
<keyword evidence="1" id="KW-1188">Viral release from host cell</keyword>
<dbReference type="STRING" id="249408.BOO71_0002359"/>
<dbReference type="EMBL" id="MSTI01000028">
    <property type="protein sequence ID" value="OLV19540.1"/>
    <property type="molecule type" value="Genomic_DNA"/>
</dbReference>
<keyword evidence="6" id="KW-1185">Reference proteome</keyword>
<comment type="caution">
    <text evidence="5">The sequence shown here is derived from an EMBL/GenBank/DDBJ whole genome shotgun (WGS) entry which is preliminary data.</text>
</comment>
<evidence type="ECO:0000313" key="5">
    <source>
        <dbReference type="EMBL" id="OLV19540.1"/>
    </source>
</evidence>
<dbReference type="Proteomes" id="UP000186607">
    <property type="component" value="Unassembled WGS sequence"/>
</dbReference>
<dbReference type="RefSeq" id="WP_075830685.1">
    <property type="nucleotide sequence ID" value="NZ_MSTI01000028.1"/>
</dbReference>
<dbReference type="Pfam" id="PF04586">
    <property type="entry name" value="Peptidase_S78"/>
    <property type="match status" value="1"/>
</dbReference>